<proteinExistence type="predicted"/>
<dbReference type="EMBL" id="VNFE01000001">
    <property type="protein sequence ID" value="TVU92531.1"/>
    <property type="molecule type" value="Genomic_DNA"/>
</dbReference>
<evidence type="ECO:0000313" key="6">
    <source>
        <dbReference type="Proteomes" id="UP000317288"/>
    </source>
</evidence>
<feature type="domain" description="3-hydroxyacyl-CoA dehydrogenase NAD binding" evidence="4">
    <location>
        <begin position="4"/>
        <end position="176"/>
    </location>
</feature>
<dbReference type="SUPFAM" id="SSF48179">
    <property type="entry name" value="6-phosphogluconate dehydrogenase C-terminal domain-like"/>
    <property type="match status" value="2"/>
</dbReference>
<evidence type="ECO:0000259" key="4">
    <source>
        <dbReference type="Pfam" id="PF02737"/>
    </source>
</evidence>
<dbReference type="GO" id="GO:0008691">
    <property type="term" value="F:3-hydroxybutyryl-CoA dehydrogenase activity"/>
    <property type="evidence" value="ECO:0007669"/>
    <property type="project" value="TreeGrafter"/>
</dbReference>
<dbReference type="Gene3D" id="1.10.1040.10">
    <property type="entry name" value="N-(1-d-carboxylethyl)-l-norvaline Dehydrogenase, domain 2"/>
    <property type="match status" value="2"/>
</dbReference>
<dbReference type="GO" id="GO:0006635">
    <property type="term" value="P:fatty acid beta-oxidation"/>
    <property type="evidence" value="ECO:0007669"/>
    <property type="project" value="TreeGrafter"/>
</dbReference>
<gene>
    <name evidence="5" type="ORF">FQP89_03765</name>
</gene>
<dbReference type="NCBIfam" id="NF006124">
    <property type="entry name" value="PRK08268.1"/>
    <property type="match status" value="1"/>
</dbReference>
<dbReference type="AlphaFoldDB" id="A0A558JFV5"/>
<reference evidence="5 6" key="1">
    <citation type="submission" date="2019-07" db="EMBL/GenBank/DDBJ databases">
        <title>Diversity of Bacteria from Kongsfjorden, Arctic.</title>
        <authorList>
            <person name="Yu Y."/>
        </authorList>
    </citation>
    <scope>NUCLEOTIDE SEQUENCE [LARGE SCALE GENOMIC DNA]</scope>
    <source>
        <strain evidence="5 6">SM1922</strain>
    </source>
</reference>
<dbReference type="InterPro" id="IPR006108">
    <property type="entry name" value="3HC_DH_C"/>
</dbReference>
<accession>A0A558JFV5</accession>
<keyword evidence="2" id="KW-0520">NAD</keyword>
<dbReference type="PANTHER" id="PTHR48075">
    <property type="entry name" value="3-HYDROXYACYL-COA DEHYDROGENASE FAMILY PROTEIN"/>
    <property type="match status" value="1"/>
</dbReference>
<dbReference type="InterPro" id="IPR013328">
    <property type="entry name" value="6PGD_dom2"/>
</dbReference>
<dbReference type="Pfam" id="PF02737">
    <property type="entry name" value="3HCDH_N"/>
    <property type="match status" value="1"/>
</dbReference>
<dbReference type="Gene3D" id="3.40.50.720">
    <property type="entry name" value="NAD(P)-binding Rossmann-like Domain"/>
    <property type="match status" value="1"/>
</dbReference>
<dbReference type="InterPro" id="IPR008927">
    <property type="entry name" value="6-PGluconate_DH-like_C_sf"/>
</dbReference>
<dbReference type="InterPro" id="IPR006176">
    <property type="entry name" value="3-OHacyl-CoA_DH_NAD-bd"/>
</dbReference>
<feature type="domain" description="3-hydroxyacyl-CoA dehydrogenase C-terminal" evidence="3">
    <location>
        <begin position="409"/>
        <end position="490"/>
    </location>
</feature>
<dbReference type="FunFam" id="3.40.50.720:FF:000009">
    <property type="entry name" value="Fatty oxidation complex, alpha subunit"/>
    <property type="match status" value="1"/>
</dbReference>
<comment type="caution">
    <text evidence="5">The sequence shown here is derived from an EMBL/GenBank/DDBJ whole genome shotgun (WGS) entry which is preliminary data.</text>
</comment>
<keyword evidence="1" id="KW-0560">Oxidoreductase</keyword>
<dbReference type="PANTHER" id="PTHR48075:SF5">
    <property type="entry name" value="3-HYDROXYBUTYRYL-COA DEHYDROGENASE"/>
    <property type="match status" value="1"/>
</dbReference>
<dbReference type="SUPFAM" id="SSF51735">
    <property type="entry name" value="NAD(P)-binding Rossmann-fold domains"/>
    <property type="match status" value="1"/>
</dbReference>
<protein>
    <submittedName>
        <fullName evidence="5">3-hydroxyacyl-CoA dehydrogenase</fullName>
    </submittedName>
</protein>
<name>A0A558JFV5_9GAMM</name>
<feature type="domain" description="3-hydroxyacyl-CoA dehydrogenase C-terminal" evidence="3">
    <location>
        <begin position="184"/>
        <end position="281"/>
    </location>
</feature>
<evidence type="ECO:0000313" key="5">
    <source>
        <dbReference type="EMBL" id="TVU92531.1"/>
    </source>
</evidence>
<dbReference type="Pfam" id="PF00725">
    <property type="entry name" value="3HCDH"/>
    <property type="match status" value="2"/>
</dbReference>
<evidence type="ECO:0000259" key="3">
    <source>
        <dbReference type="Pfam" id="PF00725"/>
    </source>
</evidence>
<organism evidence="5 6">
    <name type="scientific">Vreelandella titanicae</name>
    <dbReference type="NCBI Taxonomy" id="664683"/>
    <lineage>
        <taxon>Bacteria</taxon>
        <taxon>Pseudomonadati</taxon>
        <taxon>Pseudomonadota</taxon>
        <taxon>Gammaproteobacteria</taxon>
        <taxon>Oceanospirillales</taxon>
        <taxon>Halomonadaceae</taxon>
        <taxon>Vreelandella</taxon>
    </lineage>
</organism>
<evidence type="ECO:0000256" key="1">
    <source>
        <dbReference type="ARBA" id="ARBA00023002"/>
    </source>
</evidence>
<dbReference type="Proteomes" id="UP000317288">
    <property type="component" value="Unassembled WGS sequence"/>
</dbReference>
<sequence>MKSAGIVGAGAMGKGIAQLCVQAGVRTFLHDSQKGAIDNAIYFINKIWNRQVEKGLITHEQASEWSSLLSSADQLQDIAGCDLIIEAIVEKLLAKQDLFQSLESLASKNTILATNTSSLSIAAIASECKHPERVIGFHFFNPAPLMKVVEIIPGHRTSEAVVVRVKELGNEMGHFTALTTDTPGFLINHAGRAYITEALKLLGEKVADHYTIDCILTSQGGFRMGPFSLMDLTALDVTHIATEAIYHQYYGEPKLRPSIITKRRLEAGLLGRKSGEGFYSYTDGNMTVPSTVHHPASQPVPIWIGTEDESAKGSISRLINDAGWQLEKGKSPSSDALCIITPLGEDAANCILRLGIDPKRCIAVDTFGDLSKHRTIMTNPATLIQYKNAALTLFSHDGTPVSAIRDSNGFVFQRVIACIVNVACDIAQQGIATPATIDKAVVLGLGYPIGPLAIGDHYGSSRILSILQSMHRDTGDPRYRPSPWLRRRANLSLSLSHTEI</sequence>
<evidence type="ECO:0000256" key="2">
    <source>
        <dbReference type="ARBA" id="ARBA00023027"/>
    </source>
</evidence>
<dbReference type="InterPro" id="IPR036291">
    <property type="entry name" value="NAD(P)-bd_dom_sf"/>
</dbReference>
<dbReference type="GO" id="GO:0070403">
    <property type="term" value="F:NAD+ binding"/>
    <property type="evidence" value="ECO:0007669"/>
    <property type="project" value="InterPro"/>
</dbReference>